<evidence type="ECO:0000256" key="1">
    <source>
        <dbReference type="SAM" id="MobiDB-lite"/>
    </source>
</evidence>
<accession>A0A1B0AT70</accession>
<organism evidence="2 3">
    <name type="scientific">Glossina palpalis gambiensis</name>
    <dbReference type="NCBI Taxonomy" id="67801"/>
    <lineage>
        <taxon>Eukaryota</taxon>
        <taxon>Metazoa</taxon>
        <taxon>Ecdysozoa</taxon>
        <taxon>Arthropoda</taxon>
        <taxon>Hexapoda</taxon>
        <taxon>Insecta</taxon>
        <taxon>Pterygota</taxon>
        <taxon>Neoptera</taxon>
        <taxon>Endopterygota</taxon>
        <taxon>Diptera</taxon>
        <taxon>Brachycera</taxon>
        <taxon>Muscomorpha</taxon>
        <taxon>Hippoboscoidea</taxon>
        <taxon>Glossinidae</taxon>
        <taxon>Glossina</taxon>
    </lineage>
</organism>
<name>A0A1B0AT70_9MUSC</name>
<dbReference type="Proteomes" id="UP000092460">
    <property type="component" value="Unassembled WGS sequence"/>
</dbReference>
<reference evidence="3" key="1">
    <citation type="submission" date="2015-01" db="EMBL/GenBank/DDBJ databases">
        <authorList>
            <person name="Aksoy S."/>
            <person name="Warren W."/>
            <person name="Wilson R.K."/>
        </authorList>
    </citation>
    <scope>NUCLEOTIDE SEQUENCE [LARGE SCALE GENOMIC DNA]</scope>
    <source>
        <strain evidence="3">IAEA</strain>
    </source>
</reference>
<reference evidence="2" key="2">
    <citation type="submission" date="2020-05" db="UniProtKB">
        <authorList>
            <consortium name="EnsemblMetazoa"/>
        </authorList>
    </citation>
    <scope>IDENTIFICATION</scope>
    <source>
        <strain evidence="2">IAEA</strain>
    </source>
</reference>
<dbReference type="EMBL" id="JXJN01003194">
    <property type="status" value="NOT_ANNOTATED_CDS"/>
    <property type="molecule type" value="Genomic_DNA"/>
</dbReference>
<dbReference type="EnsemblMetazoa" id="GPPI007739-RA">
    <property type="protein sequence ID" value="GPPI007739-PA"/>
    <property type="gene ID" value="GPPI007739"/>
</dbReference>
<sequence length="127" mass="14906">MSSSHCSTKSKNESHPNNDHINTNVNSYNDYLDNLESERERERRSKLLDIINWLQQRHHDNREKLTIHFCCSYGPISHSPHFFNAISSTGLNCFAILVMKKPLPDCIQNGIKFRNPVYLNKEYERNV</sequence>
<evidence type="ECO:0000313" key="2">
    <source>
        <dbReference type="EnsemblMetazoa" id="GPPI007739-PA"/>
    </source>
</evidence>
<keyword evidence="3" id="KW-1185">Reference proteome</keyword>
<dbReference type="EMBL" id="JXJN01003195">
    <property type="status" value="NOT_ANNOTATED_CDS"/>
    <property type="molecule type" value="Genomic_DNA"/>
</dbReference>
<feature type="region of interest" description="Disordered" evidence="1">
    <location>
        <begin position="1"/>
        <end position="25"/>
    </location>
</feature>
<dbReference type="VEuPathDB" id="VectorBase:GPPI007739"/>
<dbReference type="AlphaFoldDB" id="A0A1B0AT70"/>
<evidence type="ECO:0000313" key="3">
    <source>
        <dbReference type="Proteomes" id="UP000092460"/>
    </source>
</evidence>
<protein>
    <submittedName>
        <fullName evidence="2">Uncharacterized protein</fullName>
    </submittedName>
</protein>
<proteinExistence type="predicted"/>